<dbReference type="EMBL" id="JAFBMS010000005">
    <property type="protein sequence ID" value="KAG9352258.1"/>
    <property type="molecule type" value="Genomic_DNA"/>
</dbReference>
<comment type="similarity">
    <text evidence="1">Belongs to the FAM154 family.</text>
</comment>
<evidence type="ECO:0008006" key="5">
    <source>
        <dbReference type="Google" id="ProtNLM"/>
    </source>
</evidence>
<dbReference type="AlphaFoldDB" id="A0A8T2PND3"/>
<dbReference type="OrthoDB" id="365640at2759"/>
<protein>
    <recommendedName>
        <fullName evidence="5">Stabilizer of axonemal microtubules 2</fullName>
    </recommendedName>
</protein>
<reference evidence="3" key="1">
    <citation type="thesis" date="2021" institute="BYU ScholarsArchive" country="Provo, UT, USA">
        <title>Applications of and Algorithms for Genome Assembly and Genomic Analyses with an Emphasis on Marine Teleosts.</title>
        <authorList>
            <person name="Pickett B.D."/>
        </authorList>
    </citation>
    <scope>NUCLEOTIDE SEQUENCE</scope>
    <source>
        <strain evidence="3">HI-2016</strain>
    </source>
</reference>
<dbReference type="GO" id="GO:0005814">
    <property type="term" value="C:centriole"/>
    <property type="evidence" value="ECO:0007669"/>
    <property type="project" value="TreeGrafter"/>
</dbReference>
<accession>A0A8T2PND3</accession>
<feature type="region of interest" description="Disordered" evidence="2">
    <location>
        <begin position="227"/>
        <end position="248"/>
    </location>
</feature>
<dbReference type="GO" id="GO:0005879">
    <property type="term" value="C:axonemal microtubule"/>
    <property type="evidence" value="ECO:0007669"/>
    <property type="project" value="TreeGrafter"/>
</dbReference>
<evidence type="ECO:0000256" key="2">
    <source>
        <dbReference type="SAM" id="MobiDB-lite"/>
    </source>
</evidence>
<evidence type="ECO:0000256" key="1">
    <source>
        <dbReference type="ARBA" id="ARBA00008738"/>
    </source>
</evidence>
<dbReference type="Pfam" id="PF05217">
    <property type="entry name" value="SAXO1-2"/>
    <property type="match status" value="1"/>
</dbReference>
<comment type="caution">
    <text evidence="3">The sequence shown here is derived from an EMBL/GenBank/DDBJ whole genome shotgun (WGS) entry which is preliminary data.</text>
</comment>
<name>A0A8T2PND3_9TELE</name>
<dbReference type="InterPro" id="IPR033336">
    <property type="entry name" value="SAXO1/2"/>
</dbReference>
<gene>
    <name evidence="3" type="ORF">JZ751_020671</name>
</gene>
<evidence type="ECO:0000313" key="3">
    <source>
        <dbReference type="EMBL" id="KAG9352258.1"/>
    </source>
</evidence>
<dbReference type="Proteomes" id="UP000824540">
    <property type="component" value="Unassembled WGS sequence"/>
</dbReference>
<keyword evidence="4" id="KW-1185">Reference proteome</keyword>
<organism evidence="3 4">
    <name type="scientific">Albula glossodonta</name>
    <name type="common">roundjaw bonefish</name>
    <dbReference type="NCBI Taxonomy" id="121402"/>
    <lineage>
        <taxon>Eukaryota</taxon>
        <taxon>Metazoa</taxon>
        <taxon>Chordata</taxon>
        <taxon>Craniata</taxon>
        <taxon>Vertebrata</taxon>
        <taxon>Euteleostomi</taxon>
        <taxon>Actinopterygii</taxon>
        <taxon>Neopterygii</taxon>
        <taxon>Teleostei</taxon>
        <taxon>Albuliformes</taxon>
        <taxon>Albulidae</taxon>
        <taxon>Albula</taxon>
    </lineage>
</organism>
<dbReference type="GO" id="GO:0008017">
    <property type="term" value="F:microtubule binding"/>
    <property type="evidence" value="ECO:0007669"/>
    <property type="project" value="InterPro"/>
</dbReference>
<dbReference type="GO" id="GO:0036064">
    <property type="term" value="C:ciliary basal body"/>
    <property type="evidence" value="ECO:0007669"/>
    <property type="project" value="TreeGrafter"/>
</dbReference>
<dbReference type="PANTHER" id="PTHR31516:SF17">
    <property type="entry name" value="STABILIZER OF AXONEMAL MICROTUBULES 2"/>
    <property type="match status" value="1"/>
</dbReference>
<dbReference type="GO" id="GO:0036126">
    <property type="term" value="C:sperm flagellum"/>
    <property type="evidence" value="ECO:0007669"/>
    <property type="project" value="TreeGrafter"/>
</dbReference>
<evidence type="ECO:0000313" key="4">
    <source>
        <dbReference type="Proteomes" id="UP000824540"/>
    </source>
</evidence>
<sequence length="471" mass="54073">MKRVCICEICNCGRHRCPHRPTSLYTKDNNACALTEYKEKYPTYGLYNAPTSMKPKQEYQKDQGRMEGTTTFKSDYVPYEVSRRPARQQAEYKPNTGEIDLDTTYKLDFNPYEVQPFFPARPKEKLHSKGGKLDTLPTYKEDFRPWEISKRELTKPEFTYQPPSAKFGNPTTFQDDFVPRGLVPRESCKPPNVAKLSSTPFDGLTSNRISFIPHALEARFVKPKEEYKPSSQPFQDHTTHKTDFQGLPGQLPKSCKPDYAKVASDAPFDGSTEFRDRFQQWPVSLPQVRQSAEYVGPSVPMDLSTTSQDDFIKHPIQPFVSVKPLPRPTKSSAPFQGNTTMRDDFKAWELRRQEVIKRPEEMRKASGKIDHLTTFKAHYTQHDVQPPISFKPANAPMRSEAPLDDETMYRNEFTPKKITVCPASFDSPPGYIFDTSDERGHRFFRKLSSQERNKMALTNAVHTPKEVAVLS</sequence>
<proteinExistence type="inferred from homology"/>
<dbReference type="PANTHER" id="PTHR31516">
    <property type="entry name" value="STABILIZER OF AXONEMAL MICROTUBULES 2"/>
    <property type="match status" value="1"/>
</dbReference>